<accession>A0A9N8ZTM4</accession>
<sequence>MSIAGSILLENRDNDGNIIDDKDTQSFEGLNFKIKLSTIPGSRNSAILIFLKENGDETSIPKFIRGEDVSDTTPTRMVPIPGTQYFLIEHLPFMTIFSLTPSVFGFGIFTHNETNSFDTTPRIWLYEKYFDGIVVIRIANVNPNDGELWLRPVLSLHPVNIYALQKSFLLVLYYNASNPDDINTHEEWGCIIDWNGNLYDKVNFSKANIENGTLVPDENLLEGNIPIPFIQNVTAYDSVGTVDEGYSIIMANVSDDDKLAPRSNITASNIFSGISNTGLDKLVHSTSHKTFLHELPTISTGWFESSIPCGDNDYLNFQVNSTSLSINENISTLTNNITITYYETVELSDGNITIYQTEDNQFFADLHLELSKIIPVNIKRLNSNRKTQVDTTVSPNHQILILLNIESSNVASIIDDLNEMITHKRMTSITTKYLDKDFGFKPKCEYI</sequence>
<dbReference type="EMBL" id="CAJVPK010000408">
    <property type="protein sequence ID" value="CAG8506395.1"/>
    <property type="molecule type" value="Genomic_DNA"/>
</dbReference>
<organism evidence="1 2">
    <name type="scientific">Diversispora eburnea</name>
    <dbReference type="NCBI Taxonomy" id="1213867"/>
    <lineage>
        <taxon>Eukaryota</taxon>
        <taxon>Fungi</taxon>
        <taxon>Fungi incertae sedis</taxon>
        <taxon>Mucoromycota</taxon>
        <taxon>Glomeromycotina</taxon>
        <taxon>Glomeromycetes</taxon>
        <taxon>Diversisporales</taxon>
        <taxon>Diversisporaceae</taxon>
        <taxon>Diversispora</taxon>
    </lineage>
</organism>
<reference evidence="1" key="1">
    <citation type="submission" date="2021-06" db="EMBL/GenBank/DDBJ databases">
        <authorList>
            <person name="Kallberg Y."/>
            <person name="Tangrot J."/>
            <person name="Rosling A."/>
        </authorList>
    </citation>
    <scope>NUCLEOTIDE SEQUENCE</scope>
    <source>
        <strain evidence="1">AZ414A</strain>
    </source>
</reference>
<proteinExistence type="predicted"/>
<protein>
    <submittedName>
        <fullName evidence="1">8150_t:CDS:1</fullName>
    </submittedName>
</protein>
<name>A0A9N8ZTM4_9GLOM</name>
<dbReference type="OrthoDB" id="2404778at2759"/>
<dbReference type="AlphaFoldDB" id="A0A9N8ZTM4"/>
<dbReference type="Proteomes" id="UP000789706">
    <property type="component" value="Unassembled WGS sequence"/>
</dbReference>
<keyword evidence="2" id="KW-1185">Reference proteome</keyword>
<comment type="caution">
    <text evidence="1">The sequence shown here is derived from an EMBL/GenBank/DDBJ whole genome shotgun (WGS) entry which is preliminary data.</text>
</comment>
<evidence type="ECO:0000313" key="2">
    <source>
        <dbReference type="Proteomes" id="UP000789706"/>
    </source>
</evidence>
<gene>
    <name evidence="1" type="ORF">DEBURN_LOCUS4946</name>
</gene>
<evidence type="ECO:0000313" key="1">
    <source>
        <dbReference type="EMBL" id="CAG8506395.1"/>
    </source>
</evidence>